<protein>
    <submittedName>
        <fullName evidence="2">Uncharacterized protein</fullName>
    </submittedName>
</protein>
<dbReference type="AlphaFoldDB" id="A0A438DUK7"/>
<evidence type="ECO:0000256" key="1">
    <source>
        <dbReference type="SAM" id="MobiDB-lite"/>
    </source>
</evidence>
<feature type="region of interest" description="Disordered" evidence="1">
    <location>
        <begin position="1"/>
        <end position="21"/>
    </location>
</feature>
<accession>A0A438DUK7</accession>
<name>A0A438DUK7_VITVI</name>
<reference evidence="2 3" key="1">
    <citation type="journal article" date="2018" name="PLoS Genet.">
        <title>Population sequencing reveals clonal diversity and ancestral inbreeding in the grapevine cultivar Chardonnay.</title>
        <authorList>
            <person name="Roach M.J."/>
            <person name="Johnson D.L."/>
            <person name="Bohlmann J."/>
            <person name="van Vuuren H.J."/>
            <person name="Jones S.J."/>
            <person name="Pretorius I.S."/>
            <person name="Schmidt S.A."/>
            <person name="Borneman A.R."/>
        </authorList>
    </citation>
    <scope>NUCLEOTIDE SEQUENCE [LARGE SCALE GENOMIC DNA]</scope>
    <source>
        <strain evidence="3">cv. Chardonnay</strain>
        <tissue evidence="2">Leaf</tissue>
    </source>
</reference>
<feature type="compositionally biased region" description="Acidic residues" evidence="1">
    <location>
        <begin position="1"/>
        <end position="10"/>
    </location>
</feature>
<evidence type="ECO:0000313" key="3">
    <source>
        <dbReference type="Proteomes" id="UP000288805"/>
    </source>
</evidence>
<organism evidence="2 3">
    <name type="scientific">Vitis vinifera</name>
    <name type="common">Grape</name>
    <dbReference type="NCBI Taxonomy" id="29760"/>
    <lineage>
        <taxon>Eukaryota</taxon>
        <taxon>Viridiplantae</taxon>
        <taxon>Streptophyta</taxon>
        <taxon>Embryophyta</taxon>
        <taxon>Tracheophyta</taxon>
        <taxon>Spermatophyta</taxon>
        <taxon>Magnoliopsida</taxon>
        <taxon>eudicotyledons</taxon>
        <taxon>Gunneridae</taxon>
        <taxon>Pentapetalae</taxon>
        <taxon>rosids</taxon>
        <taxon>Vitales</taxon>
        <taxon>Vitaceae</taxon>
        <taxon>Viteae</taxon>
        <taxon>Vitis</taxon>
    </lineage>
</organism>
<sequence length="179" mass="20119">MVVQPDEESVDTPQPVEHNNISQPRRVARTLRHVTRRPVIHRRHLSDLRSGAIFSLAFLTNDAKVFVSFVVFRSVTLIQFRLRIRVLHGVEKPNASLQEVQGRPQERPRSCEFVLSSSTPSTSSGGGPVIELVSTSLLNPNRSYVPLSTEDPGIPGLVLYPLCIDSWKRLEFVLNSWAL</sequence>
<gene>
    <name evidence="2" type="ORF">CK203_078180</name>
</gene>
<evidence type="ECO:0000313" key="2">
    <source>
        <dbReference type="EMBL" id="RVW39185.1"/>
    </source>
</evidence>
<proteinExistence type="predicted"/>
<dbReference type="Proteomes" id="UP000288805">
    <property type="component" value="Unassembled WGS sequence"/>
</dbReference>
<dbReference type="EMBL" id="QGNW01001493">
    <property type="protein sequence ID" value="RVW39185.1"/>
    <property type="molecule type" value="Genomic_DNA"/>
</dbReference>
<comment type="caution">
    <text evidence="2">The sequence shown here is derived from an EMBL/GenBank/DDBJ whole genome shotgun (WGS) entry which is preliminary data.</text>
</comment>